<dbReference type="KEGG" id="ure:UREG_07414"/>
<dbReference type="OrthoDB" id="5424391at2759"/>
<dbReference type="eggNOG" id="ENOG502SF5T">
    <property type="taxonomic scope" value="Eukaryota"/>
</dbReference>
<dbReference type="Proteomes" id="UP000002058">
    <property type="component" value="Unassembled WGS sequence"/>
</dbReference>
<dbReference type="RefSeq" id="XP_002582641.1">
    <property type="nucleotide sequence ID" value="XM_002582595.1"/>
</dbReference>
<sequence>MKITGTQAFKYLTSKIHPPLPRTPRESEQLLSILTSSFRRQLDREHPPVQSEEPQTVSKPVRSINADQHLSSILNHPLFSTIPQQPRTRQQDAQSQAPVEDPILVLDRAIASGIADASTVHECLRLHRLQLDGMPRETRRARMSESNVDRLILSWLSSTDQLSRRDFFRNREIVQSVMPYMVNARHQPTVMKWLDEIRREVPCTPNFKKVFTHSPQYIVLESYISAECSWGEGIVAALRFLMEACGAPVRGDYSHLPPYILSIASRLARRICSLPASQIKSIPVQLFDDFSEIFQDVGEPAIQVRRYFWKAKLGLYRPIDPNPSFAIKHAEIFSQARIPPDRHSSALLQLYLEAAQLCIKQDKHAQASRLISVAKKLLPDGESAVAAQPKNDKEKQDFLPLVNAIENGLLPTLG</sequence>
<keyword evidence="3" id="KW-1185">Reference proteome</keyword>
<dbReference type="AlphaFoldDB" id="C4JZ13"/>
<gene>
    <name evidence="2" type="ORF">UREG_07414</name>
</gene>
<dbReference type="VEuPathDB" id="FungiDB:UREG_07414"/>
<reference evidence="3" key="1">
    <citation type="journal article" date="2009" name="Genome Res.">
        <title>Comparative genomic analyses of the human fungal pathogens Coccidioides and their relatives.</title>
        <authorList>
            <person name="Sharpton T.J."/>
            <person name="Stajich J.E."/>
            <person name="Rounsley S.D."/>
            <person name="Gardner M.J."/>
            <person name="Wortman J.R."/>
            <person name="Jordar V.S."/>
            <person name="Maiti R."/>
            <person name="Kodira C.D."/>
            <person name="Neafsey D.E."/>
            <person name="Zeng Q."/>
            <person name="Hung C.-Y."/>
            <person name="McMahan C."/>
            <person name="Muszewska A."/>
            <person name="Grynberg M."/>
            <person name="Mandel M.A."/>
            <person name="Kellner E.M."/>
            <person name="Barker B.M."/>
            <person name="Galgiani J.N."/>
            <person name="Orbach M.J."/>
            <person name="Kirkland T.N."/>
            <person name="Cole G.T."/>
            <person name="Henn M.R."/>
            <person name="Birren B.W."/>
            <person name="Taylor J.W."/>
        </authorList>
    </citation>
    <scope>NUCLEOTIDE SEQUENCE [LARGE SCALE GENOMIC DNA]</scope>
    <source>
        <strain evidence="3">UAMH 1704</strain>
    </source>
</reference>
<dbReference type="HOGENOM" id="CLU_037758_0_0_1"/>
<name>C4JZ13_UNCRE</name>
<accession>C4JZ13</accession>
<protein>
    <submittedName>
        <fullName evidence="2">Uncharacterized protein</fullName>
    </submittedName>
</protein>
<evidence type="ECO:0000313" key="3">
    <source>
        <dbReference type="Proteomes" id="UP000002058"/>
    </source>
</evidence>
<dbReference type="OMA" id="WILAPEH"/>
<dbReference type="EMBL" id="CH476619">
    <property type="protein sequence ID" value="EEP82549.1"/>
    <property type="molecule type" value="Genomic_DNA"/>
</dbReference>
<dbReference type="GeneID" id="8444527"/>
<evidence type="ECO:0000313" key="2">
    <source>
        <dbReference type="EMBL" id="EEP82549.1"/>
    </source>
</evidence>
<proteinExistence type="predicted"/>
<feature type="region of interest" description="Disordered" evidence="1">
    <location>
        <begin position="41"/>
        <end position="61"/>
    </location>
</feature>
<organism evidence="2 3">
    <name type="scientific">Uncinocarpus reesii (strain UAMH 1704)</name>
    <dbReference type="NCBI Taxonomy" id="336963"/>
    <lineage>
        <taxon>Eukaryota</taxon>
        <taxon>Fungi</taxon>
        <taxon>Dikarya</taxon>
        <taxon>Ascomycota</taxon>
        <taxon>Pezizomycotina</taxon>
        <taxon>Eurotiomycetes</taxon>
        <taxon>Eurotiomycetidae</taxon>
        <taxon>Onygenales</taxon>
        <taxon>Onygenaceae</taxon>
        <taxon>Uncinocarpus</taxon>
    </lineage>
</organism>
<dbReference type="InParanoid" id="C4JZ13"/>
<evidence type="ECO:0000256" key="1">
    <source>
        <dbReference type="SAM" id="MobiDB-lite"/>
    </source>
</evidence>